<sequence>MATNPRYNIQQVSDFVWIWGASDGSPDLQVVLDINNPTVRGLISKAVHPGLLNFHREIDSANGDKYAEMNTLCDDPDDHPIRGWYNGSEKVKARILDLKEDTQDQVNDALDAEEDGYHERGQEAEQDGRKVQKYRDSSLDFNKKSFAFVPVKEAPAHGCTMDDGIQCVHMAGNPADEEEDGDSDFDQVETDYDDL</sequence>
<keyword evidence="3" id="KW-1185">Reference proteome</keyword>
<reference evidence="2 3" key="1">
    <citation type="submission" date="2019-12" db="EMBL/GenBank/DDBJ databases">
        <title>A genome sequence resource for the geographically widespread anthracnose pathogen Colletotrichum asianum.</title>
        <authorList>
            <person name="Meng Y."/>
        </authorList>
    </citation>
    <scope>NUCLEOTIDE SEQUENCE [LARGE SCALE GENOMIC DNA]</scope>
    <source>
        <strain evidence="2 3">ICMP 18580</strain>
    </source>
</reference>
<proteinExistence type="predicted"/>
<evidence type="ECO:0000313" key="3">
    <source>
        <dbReference type="Proteomes" id="UP000434172"/>
    </source>
</evidence>
<gene>
    <name evidence="2" type="ORF">GQ607_017698</name>
</gene>
<feature type="region of interest" description="Disordered" evidence="1">
    <location>
        <begin position="170"/>
        <end position="195"/>
    </location>
</feature>
<comment type="caution">
    <text evidence="2">The sequence shown here is derived from an EMBL/GenBank/DDBJ whole genome shotgun (WGS) entry which is preliminary data.</text>
</comment>
<dbReference type="EMBL" id="WOWK01000239">
    <property type="protein sequence ID" value="KAF0315073.1"/>
    <property type="molecule type" value="Genomic_DNA"/>
</dbReference>
<organism evidence="2 3">
    <name type="scientific">Colletotrichum asianum</name>
    <dbReference type="NCBI Taxonomy" id="702518"/>
    <lineage>
        <taxon>Eukaryota</taxon>
        <taxon>Fungi</taxon>
        <taxon>Dikarya</taxon>
        <taxon>Ascomycota</taxon>
        <taxon>Pezizomycotina</taxon>
        <taxon>Sordariomycetes</taxon>
        <taxon>Hypocreomycetidae</taxon>
        <taxon>Glomerellales</taxon>
        <taxon>Glomerellaceae</taxon>
        <taxon>Colletotrichum</taxon>
        <taxon>Colletotrichum gloeosporioides species complex</taxon>
    </lineage>
</organism>
<protein>
    <submittedName>
        <fullName evidence="2">Uncharacterized protein</fullName>
    </submittedName>
</protein>
<dbReference type="AlphaFoldDB" id="A0A8H3VTI5"/>
<dbReference type="OrthoDB" id="4824752at2759"/>
<dbReference type="Proteomes" id="UP000434172">
    <property type="component" value="Unassembled WGS sequence"/>
</dbReference>
<evidence type="ECO:0000256" key="1">
    <source>
        <dbReference type="SAM" id="MobiDB-lite"/>
    </source>
</evidence>
<accession>A0A8H3VTI5</accession>
<feature type="compositionally biased region" description="Acidic residues" evidence="1">
    <location>
        <begin position="175"/>
        <end position="195"/>
    </location>
</feature>
<evidence type="ECO:0000313" key="2">
    <source>
        <dbReference type="EMBL" id="KAF0315073.1"/>
    </source>
</evidence>
<name>A0A8H3VTI5_9PEZI</name>